<dbReference type="Pfam" id="PF02676">
    <property type="entry name" value="TYW3"/>
    <property type="match status" value="1"/>
</dbReference>
<name>A0A9P7YBP8_9HELO</name>
<keyword evidence="4" id="KW-0808">Transferase</keyword>
<accession>A0A9P7YBP8</accession>
<keyword evidence="12" id="KW-1185">Reference proteome</keyword>
<proteinExistence type="inferred from homology"/>
<dbReference type="GO" id="GO:0032259">
    <property type="term" value="P:methylation"/>
    <property type="evidence" value="ECO:0007669"/>
    <property type="project" value="UniProtKB-KW"/>
</dbReference>
<feature type="compositionally biased region" description="Basic and acidic residues" evidence="9">
    <location>
        <begin position="274"/>
        <end position="285"/>
    </location>
</feature>
<dbReference type="SUPFAM" id="SSF111278">
    <property type="entry name" value="SSo0622-like"/>
    <property type="match status" value="1"/>
</dbReference>
<evidence type="ECO:0000256" key="6">
    <source>
        <dbReference type="ARBA" id="ARBA00022694"/>
    </source>
</evidence>
<evidence type="ECO:0000259" key="10">
    <source>
        <dbReference type="Pfam" id="PF02676"/>
    </source>
</evidence>
<dbReference type="InterPro" id="IPR036602">
    <property type="entry name" value="tRNA_yW-synthesising-like_sf"/>
</dbReference>
<evidence type="ECO:0000256" key="3">
    <source>
        <dbReference type="ARBA" id="ARBA00022603"/>
    </source>
</evidence>
<reference evidence="11" key="1">
    <citation type="journal article" date="2021" name="IMA Fungus">
        <title>Genomic characterization of three marine fungi, including Emericellopsis atlantica sp. nov. with signatures of a generalist lifestyle and marine biomass degradation.</title>
        <authorList>
            <person name="Hagestad O.C."/>
            <person name="Hou L."/>
            <person name="Andersen J.H."/>
            <person name="Hansen E.H."/>
            <person name="Altermark B."/>
            <person name="Li C."/>
            <person name="Kuhnert E."/>
            <person name="Cox R.J."/>
            <person name="Crous P.W."/>
            <person name="Spatafora J.W."/>
            <person name="Lail K."/>
            <person name="Amirebrahimi M."/>
            <person name="Lipzen A."/>
            <person name="Pangilinan J."/>
            <person name="Andreopoulos W."/>
            <person name="Hayes R.D."/>
            <person name="Ng V."/>
            <person name="Grigoriev I.V."/>
            <person name="Jackson S.A."/>
            <person name="Sutton T.D.S."/>
            <person name="Dobson A.D.W."/>
            <person name="Rama T."/>
        </authorList>
    </citation>
    <scope>NUCLEOTIDE SEQUENCE</scope>
    <source>
        <strain evidence="11">TRa018bII</strain>
    </source>
</reference>
<evidence type="ECO:0000256" key="7">
    <source>
        <dbReference type="ARBA" id="ARBA00030554"/>
    </source>
</evidence>
<evidence type="ECO:0000313" key="12">
    <source>
        <dbReference type="Proteomes" id="UP000824998"/>
    </source>
</evidence>
<feature type="region of interest" description="Disordered" evidence="9">
    <location>
        <begin position="75"/>
        <end position="96"/>
    </location>
</feature>
<dbReference type="EMBL" id="MU251668">
    <property type="protein sequence ID" value="KAG9230482.1"/>
    <property type="molecule type" value="Genomic_DNA"/>
</dbReference>
<dbReference type="EC" id="2.1.1.282" evidence="2"/>
<evidence type="ECO:0000256" key="1">
    <source>
        <dbReference type="ARBA" id="ARBA00008569"/>
    </source>
</evidence>
<dbReference type="AlphaFoldDB" id="A0A9P7YBP8"/>
<organism evidence="11 12">
    <name type="scientific">Amylocarpus encephaloides</name>
    <dbReference type="NCBI Taxonomy" id="45428"/>
    <lineage>
        <taxon>Eukaryota</taxon>
        <taxon>Fungi</taxon>
        <taxon>Dikarya</taxon>
        <taxon>Ascomycota</taxon>
        <taxon>Pezizomycotina</taxon>
        <taxon>Leotiomycetes</taxon>
        <taxon>Helotiales</taxon>
        <taxon>Helotiales incertae sedis</taxon>
        <taxon>Amylocarpus</taxon>
    </lineage>
</organism>
<keyword evidence="5" id="KW-0949">S-adenosyl-L-methionine</keyword>
<gene>
    <name evidence="11" type="ORF">BJ875DRAFT_472076</name>
</gene>
<comment type="similarity">
    <text evidence="1">Belongs to the TYW3 family.</text>
</comment>
<evidence type="ECO:0000256" key="5">
    <source>
        <dbReference type="ARBA" id="ARBA00022691"/>
    </source>
</evidence>
<evidence type="ECO:0000256" key="8">
    <source>
        <dbReference type="ARBA" id="ARBA00049202"/>
    </source>
</evidence>
<dbReference type="Proteomes" id="UP000824998">
    <property type="component" value="Unassembled WGS sequence"/>
</dbReference>
<dbReference type="GO" id="GO:0008033">
    <property type="term" value="P:tRNA processing"/>
    <property type="evidence" value="ECO:0007669"/>
    <property type="project" value="UniProtKB-KW"/>
</dbReference>
<dbReference type="InterPro" id="IPR003827">
    <property type="entry name" value="tRNA_yW-synthesising"/>
</dbReference>
<feature type="compositionally biased region" description="Basic and acidic residues" evidence="9">
    <location>
        <begin position="78"/>
        <end position="89"/>
    </location>
</feature>
<comment type="caution">
    <text evidence="11">The sequence shown here is derived from an EMBL/GenBank/DDBJ whole genome shotgun (WGS) entry which is preliminary data.</text>
</comment>
<feature type="region of interest" description="Disordered" evidence="9">
    <location>
        <begin position="264"/>
        <end position="285"/>
    </location>
</feature>
<protein>
    <recommendedName>
        <fullName evidence="2">tRNA(Phe) 7-[(3-amino-3-carboxypropyl)-4-demethylwyosine(37)-N(4)]-methyltransferase</fullName>
        <ecNumber evidence="2">2.1.1.282</ecNumber>
    </recommendedName>
    <alternativeName>
        <fullName evidence="7">tRNA(Phe) 7-((3-amino-3-carboxypropyl)-4-demethylwyosine(37)-N(4))-methyltransferase</fullName>
    </alternativeName>
</protein>
<sequence>MSTSLPQSFVVKKERILKALSVPDEQYDDLSPKGSVDVGIRDLIEEINTSGEAETGWVTTSSCAGRISVFLEGQKTLSGEKDDERERTETTAGVGGKGGGGRWLFVSHDPVNLDTMTSENGYENTDSVDWAKMLGMVRNDTEFYVDNARLIHFKFEPMILHVLTASLQHAQTILSAALQAGFRESGALNITPSSIEPAIPMVGIRTMGLSLESIIGFECQGTGFCTIPEGQLRVLLRVANERFVENTKRIERFRSLLKEFSAKKGNSQARSKRKGQEGEVWEDPKVRAERKRAEGLRAKVEAARLKEDEIVGKPQIEDDVGYVYLDSL</sequence>
<dbReference type="OrthoDB" id="263283at2759"/>
<dbReference type="PANTHER" id="PTHR48418:SF1">
    <property type="entry name" value="TRNA WYBUTOSINE-SYNTHESIZING PROTEIN 3"/>
    <property type="match status" value="1"/>
</dbReference>
<keyword evidence="6" id="KW-0819">tRNA processing</keyword>
<dbReference type="PANTHER" id="PTHR48418">
    <property type="entry name" value="TRNA WYBUTOSINE-SYNTHESIZING PROTEIN 3"/>
    <property type="match status" value="1"/>
</dbReference>
<evidence type="ECO:0000313" key="11">
    <source>
        <dbReference type="EMBL" id="KAG9230482.1"/>
    </source>
</evidence>
<dbReference type="GO" id="GO:0008168">
    <property type="term" value="F:methyltransferase activity"/>
    <property type="evidence" value="ECO:0007669"/>
    <property type="project" value="UniProtKB-KW"/>
</dbReference>
<feature type="domain" description="tRNA wybutosine-synthesizing protein" evidence="10">
    <location>
        <begin position="12"/>
        <end position="258"/>
    </location>
</feature>
<keyword evidence="3 11" id="KW-0489">Methyltransferase</keyword>
<comment type="catalytic activity">
    <reaction evidence="8">
        <text>4-demethyl-7-[(3S)-3-amino-3-carboxypropyl]wyosine(37) in tRNA(Phe) + S-adenosyl-L-methionine = 7-[(3S)-3-amino-3-carboxypropyl]wyosine(37) in tRNA(Phe) + S-adenosyl-L-homocysteine + H(+)</text>
        <dbReference type="Rhea" id="RHEA:36635"/>
        <dbReference type="Rhea" id="RHEA-COMP:10378"/>
        <dbReference type="Rhea" id="RHEA-COMP:10379"/>
        <dbReference type="ChEBI" id="CHEBI:15378"/>
        <dbReference type="ChEBI" id="CHEBI:57856"/>
        <dbReference type="ChEBI" id="CHEBI:59789"/>
        <dbReference type="ChEBI" id="CHEBI:73543"/>
        <dbReference type="ChEBI" id="CHEBI:73550"/>
        <dbReference type="EC" id="2.1.1.282"/>
    </reaction>
</comment>
<dbReference type="Gene3D" id="3.30.1960.10">
    <property type="entry name" value="tRNA wybutosine-synthesizing-like"/>
    <property type="match status" value="1"/>
</dbReference>
<evidence type="ECO:0000256" key="9">
    <source>
        <dbReference type="SAM" id="MobiDB-lite"/>
    </source>
</evidence>
<evidence type="ECO:0000256" key="2">
    <source>
        <dbReference type="ARBA" id="ARBA00012750"/>
    </source>
</evidence>
<evidence type="ECO:0000256" key="4">
    <source>
        <dbReference type="ARBA" id="ARBA00022679"/>
    </source>
</evidence>